<keyword evidence="7" id="KW-0520">NAD</keyword>
<dbReference type="Pfam" id="PF01467">
    <property type="entry name" value="CTP_transf_like"/>
    <property type="match status" value="1"/>
</dbReference>
<evidence type="ECO:0000259" key="8">
    <source>
        <dbReference type="Pfam" id="PF01467"/>
    </source>
</evidence>
<dbReference type="CDD" id="cd02165">
    <property type="entry name" value="NMNAT"/>
    <property type="match status" value="1"/>
</dbReference>
<dbReference type="AlphaFoldDB" id="X1ABM2"/>
<comment type="pathway">
    <text evidence="1">Cofactor biosynthesis; NAD(+) biosynthesis.</text>
</comment>
<keyword evidence="3" id="KW-0808">Transferase</keyword>
<keyword evidence="4" id="KW-0548">Nucleotidyltransferase</keyword>
<evidence type="ECO:0000256" key="3">
    <source>
        <dbReference type="ARBA" id="ARBA00022679"/>
    </source>
</evidence>
<name>X1ABM2_9ZZZZ</name>
<gene>
    <name evidence="9" type="ORF">S01H4_31293</name>
</gene>
<feature type="non-terminal residue" evidence="9">
    <location>
        <position position="1"/>
    </location>
</feature>
<sequence>NTLTYLEERYPTNRFALIMGADNLKTINKWKNYDLLLEKYEIYIYPRPGYPTDKITAEENILKNAVIHYVDAPLMEISSSFIRTSIKEGKNIRYFLPPKVYEYIRDMHFYEK</sequence>
<evidence type="ECO:0000256" key="6">
    <source>
        <dbReference type="ARBA" id="ARBA00022840"/>
    </source>
</evidence>
<dbReference type="SUPFAM" id="SSF52374">
    <property type="entry name" value="Nucleotidylyl transferase"/>
    <property type="match status" value="1"/>
</dbReference>
<accession>X1ABM2</accession>
<evidence type="ECO:0000256" key="5">
    <source>
        <dbReference type="ARBA" id="ARBA00022741"/>
    </source>
</evidence>
<dbReference type="Gene3D" id="3.40.50.620">
    <property type="entry name" value="HUPs"/>
    <property type="match status" value="1"/>
</dbReference>
<evidence type="ECO:0000256" key="1">
    <source>
        <dbReference type="ARBA" id="ARBA00004790"/>
    </source>
</evidence>
<proteinExistence type="predicted"/>
<dbReference type="PANTHER" id="PTHR39321">
    <property type="entry name" value="NICOTINATE-NUCLEOTIDE ADENYLYLTRANSFERASE-RELATED"/>
    <property type="match status" value="1"/>
</dbReference>
<dbReference type="GO" id="GO:0070566">
    <property type="term" value="F:adenylyltransferase activity"/>
    <property type="evidence" value="ECO:0007669"/>
    <property type="project" value="UniProtKB-ARBA"/>
</dbReference>
<dbReference type="EMBL" id="BART01016245">
    <property type="protein sequence ID" value="GAG79269.1"/>
    <property type="molecule type" value="Genomic_DNA"/>
</dbReference>
<evidence type="ECO:0000313" key="9">
    <source>
        <dbReference type="EMBL" id="GAG79269.1"/>
    </source>
</evidence>
<keyword evidence="6" id="KW-0067">ATP-binding</keyword>
<protein>
    <recommendedName>
        <fullName evidence="8">Cytidyltransferase-like domain-containing protein</fullName>
    </recommendedName>
</protein>
<keyword evidence="2" id="KW-0662">Pyridine nucleotide biosynthesis</keyword>
<dbReference type="InterPro" id="IPR005248">
    <property type="entry name" value="NadD/NMNAT"/>
</dbReference>
<feature type="domain" description="Cytidyltransferase-like" evidence="8">
    <location>
        <begin position="5"/>
        <end position="84"/>
    </location>
</feature>
<reference evidence="9" key="1">
    <citation type="journal article" date="2014" name="Front. Microbiol.">
        <title>High frequency of phylogenetically diverse reductive dehalogenase-homologous genes in deep subseafloor sedimentary metagenomes.</title>
        <authorList>
            <person name="Kawai M."/>
            <person name="Futagami T."/>
            <person name="Toyoda A."/>
            <person name="Takaki Y."/>
            <person name="Nishi S."/>
            <person name="Hori S."/>
            <person name="Arai W."/>
            <person name="Tsubouchi T."/>
            <person name="Morono Y."/>
            <person name="Uchiyama I."/>
            <person name="Ito T."/>
            <person name="Fujiyama A."/>
            <person name="Inagaki F."/>
            <person name="Takami H."/>
        </authorList>
    </citation>
    <scope>NUCLEOTIDE SEQUENCE</scope>
    <source>
        <strain evidence="9">Expedition CK06-06</strain>
    </source>
</reference>
<comment type="caution">
    <text evidence="9">The sequence shown here is derived from an EMBL/GenBank/DDBJ whole genome shotgun (WGS) entry which is preliminary data.</text>
</comment>
<dbReference type="GO" id="GO:0009435">
    <property type="term" value="P:NAD+ biosynthetic process"/>
    <property type="evidence" value="ECO:0007669"/>
    <property type="project" value="UniProtKB-UniPathway"/>
</dbReference>
<evidence type="ECO:0000256" key="2">
    <source>
        <dbReference type="ARBA" id="ARBA00022642"/>
    </source>
</evidence>
<evidence type="ECO:0000256" key="4">
    <source>
        <dbReference type="ARBA" id="ARBA00022695"/>
    </source>
</evidence>
<keyword evidence="5" id="KW-0547">Nucleotide-binding</keyword>
<evidence type="ECO:0000256" key="7">
    <source>
        <dbReference type="ARBA" id="ARBA00023027"/>
    </source>
</evidence>
<dbReference type="GO" id="GO:0005524">
    <property type="term" value="F:ATP binding"/>
    <property type="evidence" value="ECO:0007669"/>
    <property type="project" value="UniProtKB-KW"/>
</dbReference>
<dbReference type="UniPathway" id="UPA00253"/>
<dbReference type="InterPro" id="IPR004821">
    <property type="entry name" value="Cyt_trans-like"/>
</dbReference>
<dbReference type="PANTHER" id="PTHR39321:SF3">
    <property type="entry name" value="PHOSPHOPANTETHEINE ADENYLYLTRANSFERASE"/>
    <property type="match status" value="1"/>
</dbReference>
<dbReference type="InterPro" id="IPR014729">
    <property type="entry name" value="Rossmann-like_a/b/a_fold"/>
</dbReference>
<organism evidence="9">
    <name type="scientific">marine sediment metagenome</name>
    <dbReference type="NCBI Taxonomy" id="412755"/>
    <lineage>
        <taxon>unclassified sequences</taxon>
        <taxon>metagenomes</taxon>
        <taxon>ecological metagenomes</taxon>
    </lineage>
</organism>